<organism evidence="2">
    <name type="scientific">marine sediment metagenome</name>
    <dbReference type="NCBI Taxonomy" id="412755"/>
    <lineage>
        <taxon>unclassified sequences</taxon>
        <taxon>metagenomes</taxon>
        <taxon>ecological metagenomes</taxon>
    </lineage>
</organism>
<evidence type="ECO:0000256" key="1">
    <source>
        <dbReference type="SAM" id="Coils"/>
    </source>
</evidence>
<comment type="caution">
    <text evidence="2">The sequence shown here is derived from an EMBL/GenBank/DDBJ whole genome shotgun (WGS) entry which is preliminary data.</text>
</comment>
<accession>X1GZ40</accession>
<dbReference type="EMBL" id="BARU01021856">
    <property type="protein sequence ID" value="GAH50100.1"/>
    <property type="molecule type" value="Genomic_DNA"/>
</dbReference>
<sequence>MIGEKVPREELEKLLKEEEEKTELARELSKELKEMRSGECLLYRVPEGAEKLTSLAFTLSHDEGVEIFTRPGKIYAYKRGGK</sequence>
<reference evidence="2" key="1">
    <citation type="journal article" date="2014" name="Front. Microbiol.">
        <title>High frequency of phylogenetically diverse reductive dehalogenase-homologous genes in deep subseafloor sedimentary metagenomes.</title>
        <authorList>
            <person name="Kawai M."/>
            <person name="Futagami T."/>
            <person name="Toyoda A."/>
            <person name="Takaki Y."/>
            <person name="Nishi S."/>
            <person name="Hori S."/>
            <person name="Arai W."/>
            <person name="Tsubouchi T."/>
            <person name="Morono Y."/>
            <person name="Uchiyama I."/>
            <person name="Ito T."/>
            <person name="Fujiyama A."/>
            <person name="Inagaki F."/>
            <person name="Takami H."/>
        </authorList>
    </citation>
    <scope>NUCLEOTIDE SEQUENCE</scope>
    <source>
        <strain evidence="2">Expedition CK06-06</strain>
    </source>
</reference>
<gene>
    <name evidence="2" type="ORF">S03H2_35697</name>
</gene>
<keyword evidence="1" id="KW-0175">Coiled coil</keyword>
<name>X1GZ40_9ZZZZ</name>
<protein>
    <submittedName>
        <fullName evidence="2">Uncharacterized protein</fullName>
    </submittedName>
</protein>
<feature type="coiled-coil region" evidence="1">
    <location>
        <begin position="8"/>
        <end position="35"/>
    </location>
</feature>
<evidence type="ECO:0000313" key="2">
    <source>
        <dbReference type="EMBL" id="GAH50100.1"/>
    </source>
</evidence>
<dbReference type="AlphaFoldDB" id="X1GZ40"/>
<proteinExistence type="predicted"/>